<feature type="compositionally biased region" description="Basic residues" evidence="2">
    <location>
        <begin position="1001"/>
        <end position="1022"/>
    </location>
</feature>
<comment type="caution">
    <text evidence="3">The sequence shown here is derived from an EMBL/GenBank/DDBJ whole genome shotgun (WGS) entry which is preliminary data.</text>
</comment>
<evidence type="ECO:0000256" key="2">
    <source>
        <dbReference type="SAM" id="MobiDB-lite"/>
    </source>
</evidence>
<sequence length="1075" mass="126668">MQDRNKMAELGVLTTEEKKLLEQINELSKVEHRATSENLQLKERSDKLHQMLNLQRALYLKEIITLREQVNQKSRYADAYKGDEVGEFNPVEWFRKIGIITDEEEDMATLQRKVAIALNNIEQNFSDEKRKLESNMSMLKQEKSAQINQLQHRILEKDDELLKKQTQNDILQQQIEDYNKQSQNQIKQIPGDMLTVVEARKLVEAEKQRASDLINKTITDMNRANELLKEREKEISQLKYENKDLKDVFTKEATDHSETKQEVQFAENEVARLKKELINSDKDKREQTYQQQKLKKRLEEMGFDINDEGLPIGSTEEAKQLRRELLSLRALANTNRRQSQQVGDGGWGEKIHNSSSVNSIDTQDSGSGQDSRFNSLRAGKIRSSNTYRGNNTRSQRDRSGLGFNREDEGSDLDQDQDIQKQDSNMDKSLKQSMLMKQPHDLLAEYDPSDLHYTPKYQHAKKFEAIEELYQKKQTPVILASSSSSSSSSSINTPQNQNDQLNVIEIPSARHEKVQRATSQRQIKRNQKHGGTGVLSAKSTRVSDRIQLLKKKQDGTIDAKDFKKLSNIIANKNEEKEISNLVRHFSKNNLDLNMVLMNQNQNQRANQQRNKEIDGQIQNFDYGYNKHSQKDSKINKNKMKKSNKRYNDDDNYDDNDNYENTFKDSNDERGSYVSEHSLGYQQSQILRQNLKKIANKEKRRSIIMQQQGLQRLQLQKLKLQKRRQEQKLKMQQQQQRQQMIDAGKINVNDPQWKLDNQNVDDALNINNDQWMKEMEQKLMDEEELMLGLEEFERIEREEMMKSMDSDERDREIERERRRQRQKEKESPFKRSPREVANLSNQPIVEDESKLSESERKRRQKEKELVERLANKSAETLMKMQQLKSQVIGQRKKQLEKVLAAMQRLIFSTENDDYEDFEDDDDEDLFDDDQYNQYDNEQSQEEDQQLQQQDYINQFKSLKDRITDLYGAEDAQVLKPADRRYEEMLKRQRDLMKAKQDQIKEAKKQKRKERRKAMIEKRRRKKERKQQQKYESQNKDGQEKGQGKEQKEQNGTDSDSISTLDYDSSLFSSDIDTDEDI</sequence>
<reference evidence="3 4" key="1">
    <citation type="submission" date="2019-03" db="EMBL/GenBank/DDBJ databases">
        <title>Single cell metagenomics reveals metabolic interactions within the superorganism composed of flagellate Streblomastix strix and complex community of Bacteroidetes bacteria on its surface.</title>
        <authorList>
            <person name="Treitli S.C."/>
            <person name="Kolisko M."/>
            <person name="Husnik F."/>
            <person name="Keeling P."/>
            <person name="Hampl V."/>
        </authorList>
    </citation>
    <scope>NUCLEOTIDE SEQUENCE [LARGE SCALE GENOMIC DNA]</scope>
    <source>
        <strain evidence="3">ST1C</strain>
    </source>
</reference>
<feature type="region of interest" description="Disordered" evidence="2">
    <location>
        <begin position="796"/>
        <end position="863"/>
    </location>
</feature>
<dbReference type="AlphaFoldDB" id="A0A5J4XB79"/>
<evidence type="ECO:0000313" key="4">
    <source>
        <dbReference type="Proteomes" id="UP000324800"/>
    </source>
</evidence>
<proteinExistence type="predicted"/>
<feature type="coiled-coil region" evidence="1">
    <location>
        <begin position="100"/>
        <end position="283"/>
    </location>
</feature>
<organism evidence="3 4">
    <name type="scientific">Streblomastix strix</name>
    <dbReference type="NCBI Taxonomy" id="222440"/>
    <lineage>
        <taxon>Eukaryota</taxon>
        <taxon>Metamonada</taxon>
        <taxon>Preaxostyla</taxon>
        <taxon>Oxymonadida</taxon>
        <taxon>Streblomastigidae</taxon>
        <taxon>Streblomastix</taxon>
    </lineage>
</organism>
<feature type="region of interest" description="Disordered" evidence="2">
    <location>
        <begin position="335"/>
        <end position="419"/>
    </location>
</feature>
<feature type="non-terminal residue" evidence="3">
    <location>
        <position position="1075"/>
    </location>
</feature>
<feature type="compositionally biased region" description="Polar residues" evidence="2">
    <location>
        <begin position="353"/>
        <end position="374"/>
    </location>
</feature>
<feature type="region of interest" description="Disordered" evidence="2">
    <location>
        <begin position="985"/>
        <end position="1075"/>
    </location>
</feature>
<feature type="coiled-coil region" evidence="1">
    <location>
        <begin position="708"/>
        <end position="735"/>
    </location>
</feature>
<feature type="compositionally biased region" description="Basic and acidic residues" evidence="2">
    <location>
        <begin position="660"/>
        <end position="669"/>
    </location>
</feature>
<feature type="compositionally biased region" description="Basic and acidic residues" evidence="2">
    <location>
        <begin position="394"/>
        <end position="407"/>
    </location>
</feature>
<protein>
    <submittedName>
        <fullName evidence="3">Uncharacterized protein</fullName>
    </submittedName>
</protein>
<keyword evidence="1" id="KW-0175">Coiled coil</keyword>
<dbReference type="EMBL" id="SNRW01000033">
    <property type="protein sequence ID" value="KAA6404066.1"/>
    <property type="molecule type" value="Genomic_DNA"/>
</dbReference>
<feature type="region of interest" description="Disordered" evidence="2">
    <location>
        <begin position="908"/>
        <end position="927"/>
    </location>
</feature>
<feature type="compositionally biased region" description="Polar residues" evidence="2">
    <location>
        <begin position="382"/>
        <end position="393"/>
    </location>
</feature>
<feature type="compositionally biased region" description="Basic and acidic residues" evidence="2">
    <location>
        <begin position="1023"/>
        <end position="1048"/>
    </location>
</feature>
<feature type="region of interest" description="Disordered" evidence="2">
    <location>
        <begin position="513"/>
        <end position="538"/>
    </location>
</feature>
<gene>
    <name evidence="3" type="ORF">EZS28_000411</name>
</gene>
<feature type="region of interest" description="Disordered" evidence="2">
    <location>
        <begin position="620"/>
        <end position="669"/>
    </location>
</feature>
<name>A0A5J4XB79_9EUKA</name>
<accession>A0A5J4XB79</accession>
<evidence type="ECO:0000313" key="3">
    <source>
        <dbReference type="EMBL" id="KAA6404066.1"/>
    </source>
</evidence>
<feature type="compositionally biased region" description="Basic and acidic residues" evidence="2">
    <location>
        <begin position="845"/>
        <end position="863"/>
    </location>
</feature>
<feature type="compositionally biased region" description="Basic residues" evidence="2">
    <location>
        <begin position="634"/>
        <end position="643"/>
    </location>
</feature>
<feature type="compositionally biased region" description="Polar residues" evidence="2">
    <location>
        <begin position="1049"/>
        <end position="1068"/>
    </location>
</feature>
<evidence type="ECO:0000256" key="1">
    <source>
        <dbReference type="SAM" id="Coils"/>
    </source>
</evidence>
<feature type="compositionally biased region" description="Basic and acidic residues" evidence="2">
    <location>
        <begin position="985"/>
        <end position="1000"/>
    </location>
</feature>
<dbReference type="Proteomes" id="UP000324800">
    <property type="component" value="Unassembled WGS sequence"/>
</dbReference>
<feature type="compositionally biased region" description="Basic and acidic residues" evidence="2">
    <location>
        <begin position="796"/>
        <end position="832"/>
    </location>
</feature>